<evidence type="ECO:0000313" key="2">
    <source>
        <dbReference type="EMBL" id="ABW67759.1"/>
    </source>
</evidence>
<dbReference type="OrthoDB" id="5416267at2"/>
<protein>
    <recommendedName>
        <fullName evidence="4">Outer membrane protein beta-barrel domain-containing protein</fullName>
    </recommendedName>
</protein>
<dbReference type="KEGG" id="dol:Dole_1955"/>
<gene>
    <name evidence="2" type="ordered locus">Dole_1955</name>
</gene>
<evidence type="ECO:0008006" key="4">
    <source>
        <dbReference type="Google" id="ProtNLM"/>
    </source>
</evidence>
<keyword evidence="3" id="KW-1185">Reference proteome</keyword>
<dbReference type="HOGENOM" id="CLU_1358613_0_0_7"/>
<organism evidence="2 3">
    <name type="scientific">Desulfosudis oleivorans (strain DSM 6200 / JCM 39069 / Hxd3)</name>
    <name type="common">Desulfococcus oleovorans</name>
    <dbReference type="NCBI Taxonomy" id="96561"/>
    <lineage>
        <taxon>Bacteria</taxon>
        <taxon>Pseudomonadati</taxon>
        <taxon>Thermodesulfobacteriota</taxon>
        <taxon>Desulfobacteria</taxon>
        <taxon>Desulfobacterales</taxon>
        <taxon>Desulfosudaceae</taxon>
        <taxon>Desulfosudis</taxon>
    </lineage>
</organism>
<dbReference type="EMBL" id="CP000859">
    <property type="protein sequence ID" value="ABW67759.1"/>
    <property type="molecule type" value="Genomic_DNA"/>
</dbReference>
<dbReference type="InterPro" id="IPR009998">
    <property type="entry name" value="YfaZ"/>
</dbReference>
<evidence type="ECO:0000313" key="3">
    <source>
        <dbReference type="Proteomes" id="UP000008561"/>
    </source>
</evidence>
<keyword evidence="1" id="KW-0732">Signal</keyword>
<dbReference type="Pfam" id="PF07437">
    <property type="entry name" value="YfaZ"/>
    <property type="match status" value="1"/>
</dbReference>
<dbReference type="RefSeq" id="WP_012175371.1">
    <property type="nucleotide sequence ID" value="NC_009943.1"/>
</dbReference>
<name>A8ZT76_DESOH</name>
<dbReference type="AlphaFoldDB" id="A8ZT76"/>
<proteinExistence type="predicted"/>
<feature type="chain" id="PRO_5002733951" description="Outer membrane protein beta-barrel domain-containing protein" evidence="1">
    <location>
        <begin position="25"/>
        <end position="201"/>
    </location>
</feature>
<feature type="signal peptide" evidence="1">
    <location>
        <begin position="1"/>
        <end position="24"/>
    </location>
</feature>
<sequence>MIRRILTVCVVTVTLAITAVCAQAQSLSFDLGVSSDNIRANALVETEFEGATLYAGAGGLYIEDDFTLYNIKAGLKQSVFSPALVLGMGFKGVAGEAEIGHWDPDIAVVGFNLLGAFDFSKTTANVPVTLFADMVYAPDPLSFADCEQYIEYAAGVEFYVVNNGAIVAEYMKIDTDLERGGLEVDKSADSIYLGFKLKLGH</sequence>
<dbReference type="Proteomes" id="UP000008561">
    <property type="component" value="Chromosome"/>
</dbReference>
<accession>A8ZT76</accession>
<evidence type="ECO:0000256" key="1">
    <source>
        <dbReference type="SAM" id="SignalP"/>
    </source>
</evidence>
<dbReference type="eggNOG" id="ENOG5031Q9W">
    <property type="taxonomic scope" value="Bacteria"/>
</dbReference>
<reference evidence="2 3" key="1">
    <citation type="submission" date="2007-10" db="EMBL/GenBank/DDBJ databases">
        <title>Complete sequence of Desulfococcus oleovorans Hxd3.</title>
        <authorList>
            <consortium name="US DOE Joint Genome Institute"/>
            <person name="Copeland A."/>
            <person name="Lucas S."/>
            <person name="Lapidus A."/>
            <person name="Barry K."/>
            <person name="Glavina del Rio T."/>
            <person name="Dalin E."/>
            <person name="Tice H."/>
            <person name="Pitluck S."/>
            <person name="Kiss H."/>
            <person name="Brettin T."/>
            <person name="Bruce D."/>
            <person name="Detter J.C."/>
            <person name="Han C."/>
            <person name="Schmutz J."/>
            <person name="Larimer F."/>
            <person name="Land M."/>
            <person name="Hauser L."/>
            <person name="Kyrpides N."/>
            <person name="Kim E."/>
            <person name="Wawrik B."/>
            <person name="Richardson P."/>
        </authorList>
    </citation>
    <scope>NUCLEOTIDE SEQUENCE [LARGE SCALE GENOMIC DNA]</scope>
    <source>
        <strain evidence="3">DSM 6200 / JCM 39069 / Hxd3</strain>
    </source>
</reference>